<keyword evidence="1 7" id="KW-0820">tRNA-binding</keyword>
<evidence type="ECO:0000256" key="6">
    <source>
        <dbReference type="ARBA" id="ARBA00022884"/>
    </source>
</evidence>
<evidence type="ECO:0000256" key="2">
    <source>
        <dbReference type="ARBA" id="ARBA00022603"/>
    </source>
</evidence>
<dbReference type="PROSITE" id="PS51626">
    <property type="entry name" value="SAM_MT_TRM1"/>
    <property type="match status" value="1"/>
</dbReference>
<dbReference type="Proteomes" id="UP000007014">
    <property type="component" value="Chromosome 19"/>
</dbReference>
<dbReference type="InterPro" id="IPR029063">
    <property type="entry name" value="SAM-dependent_MTases_sf"/>
</dbReference>
<dbReference type="EC" id="2.1.1.216" evidence="7"/>
<reference evidence="8 9" key="1">
    <citation type="journal article" date="2004" name="Nature">
        <title>Genome sequence of the ultrasmall unicellular red alga Cyanidioschyzon merolae 10D.</title>
        <authorList>
            <person name="Matsuzaki M."/>
            <person name="Misumi O."/>
            <person name="Shin-i T."/>
            <person name="Maruyama S."/>
            <person name="Takahara M."/>
            <person name="Miyagishima S."/>
            <person name="Mori T."/>
            <person name="Nishida K."/>
            <person name="Yagisawa F."/>
            <person name="Nishida K."/>
            <person name="Yoshida Y."/>
            <person name="Nishimura Y."/>
            <person name="Nakao S."/>
            <person name="Kobayashi T."/>
            <person name="Momoyama Y."/>
            <person name="Higashiyama T."/>
            <person name="Minoda A."/>
            <person name="Sano M."/>
            <person name="Nomoto H."/>
            <person name="Oishi K."/>
            <person name="Hayashi H."/>
            <person name="Ohta F."/>
            <person name="Nishizaka S."/>
            <person name="Haga S."/>
            <person name="Miura S."/>
            <person name="Morishita T."/>
            <person name="Kabeya Y."/>
            <person name="Terasawa K."/>
            <person name="Suzuki Y."/>
            <person name="Ishii Y."/>
            <person name="Asakawa S."/>
            <person name="Takano H."/>
            <person name="Ohta N."/>
            <person name="Kuroiwa H."/>
            <person name="Tanaka K."/>
            <person name="Shimizu N."/>
            <person name="Sugano S."/>
            <person name="Sato N."/>
            <person name="Nozaki H."/>
            <person name="Ogasawara N."/>
            <person name="Kohara Y."/>
            <person name="Kuroiwa T."/>
        </authorList>
    </citation>
    <scope>NUCLEOTIDE SEQUENCE [LARGE SCALE GENOMIC DNA]</scope>
    <source>
        <strain evidence="8 9">10D</strain>
    </source>
</reference>
<dbReference type="OrthoDB" id="6349953at2759"/>
<reference evidence="8 9" key="2">
    <citation type="journal article" date="2007" name="BMC Biol.">
        <title>A 100%-complete sequence reveals unusually simple genomic features in the hot-spring red alga Cyanidioschyzon merolae.</title>
        <authorList>
            <person name="Nozaki H."/>
            <person name="Takano H."/>
            <person name="Misumi O."/>
            <person name="Terasawa K."/>
            <person name="Matsuzaki M."/>
            <person name="Maruyama S."/>
            <person name="Nishida K."/>
            <person name="Yagisawa F."/>
            <person name="Yoshida Y."/>
            <person name="Fujiwara T."/>
            <person name="Takio S."/>
            <person name="Tamura K."/>
            <person name="Chung S.J."/>
            <person name="Nakamura S."/>
            <person name="Kuroiwa H."/>
            <person name="Tanaka K."/>
            <person name="Sato N."/>
            <person name="Kuroiwa T."/>
        </authorList>
    </citation>
    <scope>NUCLEOTIDE SEQUENCE [LARGE SCALE GENOMIC DNA]</scope>
    <source>
        <strain evidence="8 9">10D</strain>
    </source>
</reference>
<dbReference type="PANTHER" id="PTHR10631">
    <property type="entry name" value="N 2 ,N 2 -DIMETHYLGUANOSINE TRNA METHYLTRANSFERASE"/>
    <property type="match status" value="1"/>
</dbReference>
<keyword evidence="3 7" id="KW-0808">Transferase</keyword>
<dbReference type="EMBL" id="AP006501">
    <property type="protein sequence ID" value="BAM82787.1"/>
    <property type="molecule type" value="Genomic_DNA"/>
</dbReference>
<organism evidence="8 9">
    <name type="scientific">Cyanidioschyzon merolae (strain NIES-3377 / 10D)</name>
    <name type="common">Unicellular red alga</name>
    <dbReference type="NCBI Taxonomy" id="280699"/>
    <lineage>
        <taxon>Eukaryota</taxon>
        <taxon>Rhodophyta</taxon>
        <taxon>Bangiophyceae</taxon>
        <taxon>Cyanidiales</taxon>
        <taxon>Cyanidiaceae</taxon>
        <taxon>Cyanidioschyzon</taxon>
    </lineage>
</organism>
<keyword evidence="5 7" id="KW-0819">tRNA processing</keyword>
<proteinExistence type="inferred from homology"/>
<comment type="catalytic activity">
    <reaction evidence="7">
        <text>guanosine(26) in tRNA + 2 S-adenosyl-L-methionine = N(2)-dimethylguanosine(26) in tRNA + 2 S-adenosyl-L-homocysteine + 2 H(+)</text>
        <dbReference type="Rhea" id="RHEA:43140"/>
        <dbReference type="Rhea" id="RHEA-COMP:10359"/>
        <dbReference type="Rhea" id="RHEA-COMP:10360"/>
        <dbReference type="ChEBI" id="CHEBI:15378"/>
        <dbReference type="ChEBI" id="CHEBI:57856"/>
        <dbReference type="ChEBI" id="CHEBI:59789"/>
        <dbReference type="ChEBI" id="CHEBI:74269"/>
        <dbReference type="ChEBI" id="CHEBI:74513"/>
        <dbReference type="EC" id="2.1.1.216"/>
    </reaction>
</comment>
<dbReference type="GO" id="GO:0005634">
    <property type="term" value="C:nucleus"/>
    <property type="evidence" value="ECO:0007669"/>
    <property type="project" value="TreeGrafter"/>
</dbReference>
<accession>M1VHG2</accession>
<dbReference type="KEGG" id="cme:CYME_CMS167C"/>
<name>M1VHG2_CYAM1</name>
<evidence type="ECO:0000313" key="9">
    <source>
        <dbReference type="Proteomes" id="UP000007014"/>
    </source>
</evidence>
<gene>
    <name evidence="8" type="ORF">CYME_CMS167C</name>
</gene>
<dbReference type="SUPFAM" id="SSF53335">
    <property type="entry name" value="S-adenosyl-L-methionine-dependent methyltransferases"/>
    <property type="match status" value="1"/>
</dbReference>
<dbReference type="InterPro" id="IPR002905">
    <property type="entry name" value="Trm1"/>
</dbReference>
<keyword evidence="4 7" id="KW-0949">S-adenosyl-L-methionine</keyword>
<evidence type="ECO:0000313" key="8">
    <source>
        <dbReference type="EMBL" id="BAM82787.1"/>
    </source>
</evidence>
<evidence type="ECO:0000256" key="5">
    <source>
        <dbReference type="ARBA" id="ARBA00022694"/>
    </source>
</evidence>
<sequence length="480" mass="52755">MFVGPSGAFAPGVPGERLRRQRLRPEKLLGCERRYREGFATFELPTANAFYRAASKPVRDLGVLAALVWSEAIGERLRIADLLAGPSAVRALRYATETNARAVLVNDAISGPGRTVLERNTTGVSEDTVWIRRHDNLFELAQSEEWIHSFDLIDLDAFGTGADEVASGVLNMLRCRRMKTAWSGNDDSAAEKDATAGALLYCCSTASVTAAGLNPGKAQKTYGAALVRHAAVHEQGLRLLITVVRKHAQQSGFIAQPLFSYFHRAGGTFRVMFRILQPRHDELALASTAAADTGLLHLCQQCGQLWCVTSTIKDAVASSVCPGCGNDAAAPQVRTSGPFYMGPLHDGDFVERMLTVSREAPAGHFDRAAIAALKLMIHETRLNAHPFYYRVGDLARRARRSPPPISKLIERLQWYERTYRETRRMPEAVVRAQWQAARASVDPQGVRTGLPIPAILSAVAEASAFRQQQQQQQQRSRALL</sequence>
<keyword evidence="6 7" id="KW-0694">RNA-binding</keyword>
<protein>
    <recommendedName>
        <fullName evidence="7">tRNA (guanine(26)-N(2))-dimethyltransferase</fullName>
        <ecNumber evidence="7">2.1.1.216</ecNumber>
    </recommendedName>
</protein>
<evidence type="ECO:0000256" key="3">
    <source>
        <dbReference type="ARBA" id="ARBA00022679"/>
    </source>
</evidence>
<dbReference type="GeneID" id="16997613"/>
<keyword evidence="2 7" id="KW-0489">Methyltransferase</keyword>
<dbReference type="RefSeq" id="XP_005538823.1">
    <property type="nucleotide sequence ID" value="XM_005538766.1"/>
</dbReference>
<evidence type="ECO:0000256" key="4">
    <source>
        <dbReference type="ARBA" id="ARBA00022691"/>
    </source>
</evidence>
<dbReference type="GO" id="GO:0000049">
    <property type="term" value="F:tRNA binding"/>
    <property type="evidence" value="ECO:0007669"/>
    <property type="project" value="UniProtKB-UniRule"/>
</dbReference>
<dbReference type="Gene3D" id="3.40.50.150">
    <property type="entry name" value="Vaccinia Virus protein VP39"/>
    <property type="match status" value="1"/>
</dbReference>
<dbReference type="GO" id="GO:0160104">
    <property type="term" value="F:tRNA (guanine(26)-N2)-dimethyltransferase activity"/>
    <property type="evidence" value="ECO:0007669"/>
    <property type="project" value="UniProtKB-UniRule"/>
</dbReference>
<keyword evidence="9" id="KW-1185">Reference proteome</keyword>
<evidence type="ECO:0000256" key="1">
    <source>
        <dbReference type="ARBA" id="ARBA00022555"/>
    </source>
</evidence>
<evidence type="ECO:0000256" key="7">
    <source>
        <dbReference type="PROSITE-ProRule" id="PRU00958"/>
    </source>
</evidence>
<dbReference type="STRING" id="280699.M1VHG2"/>
<dbReference type="GO" id="GO:0002940">
    <property type="term" value="P:tRNA N2-guanine methylation"/>
    <property type="evidence" value="ECO:0007669"/>
    <property type="project" value="TreeGrafter"/>
</dbReference>
<dbReference type="PANTHER" id="PTHR10631:SF9">
    <property type="entry name" value="TRNA (GUANINE(26)-N(2))-DIMETHYLTRANSFERASE"/>
    <property type="match status" value="1"/>
</dbReference>
<comment type="similarity">
    <text evidence="7">Belongs to the class I-like SAM-binding methyltransferase superfamily. Trm1 family.</text>
</comment>
<dbReference type="AlphaFoldDB" id="M1VHG2"/>
<dbReference type="Pfam" id="PF02005">
    <property type="entry name" value="TRM"/>
    <property type="match status" value="2"/>
</dbReference>